<dbReference type="PANTHER" id="PTHR46458">
    <property type="entry name" value="BLR2807 PROTEIN"/>
    <property type="match status" value="1"/>
</dbReference>
<name>A0AA89BR59_PINIB</name>
<dbReference type="Proteomes" id="UP001186944">
    <property type="component" value="Unassembled WGS sequence"/>
</dbReference>
<organism evidence="8 9">
    <name type="scientific">Pinctada imbricata</name>
    <name type="common">Atlantic pearl-oyster</name>
    <name type="synonym">Pinctada martensii</name>
    <dbReference type="NCBI Taxonomy" id="66713"/>
    <lineage>
        <taxon>Eukaryota</taxon>
        <taxon>Metazoa</taxon>
        <taxon>Spiralia</taxon>
        <taxon>Lophotrochozoa</taxon>
        <taxon>Mollusca</taxon>
        <taxon>Bivalvia</taxon>
        <taxon>Autobranchia</taxon>
        <taxon>Pteriomorphia</taxon>
        <taxon>Pterioida</taxon>
        <taxon>Pterioidea</taxon>
        <taxon>Pteriidae</taxon>
        <taxon>Pinctada</taxon>
    </lineage>
</organism>
<keyword evidence="5" id="KW-0408">Iron</keyword>
<dbReference type="InterPro" id="IPR009050">
    <property type="entry name" value="Globin-like_sf"/>
</dbReference>
<dbReference type="Pfam" id="PF00042">
    <property type="entry name" value="Globin"/>
    <property type="match status" value="1"/>
</dbReference>
<evidence type="ECO:0000256" key="5">
    <source>
        <dbReference type="ARBA" id="ARBA00023004"/>
    </source>
</evidence>
<evidence type="ECO:0000256" key="1">
    <source>
        <dbReference type="ARBA" id="ARBA00022448"/>
    </source>
</evidence>
<dbReference type="GO" id="GO:0020037">
    <property type="term" value="F:heme binding"/>
    <property type="evidence" value="ECO:0007669"/>
    <property type="project" value="InterPro"/>
</dbReference>
<keyword evidence="9" id="KW-1185">Reference proteome</keyword>
<dbReference type="Gene3D" id="1.10.490.10">
    <property type="entry name" value="Globins"/>
    <property type="match status" value="1"/>
</dbReference>
<keyword evidence="1 6" id="KW-0813">Transport</keyword>
<dbReference type="GO" id="GO:0019825">
    <property type="term" value="F:oxygen binding"/>
    <property type="evidence" value="ECO:0007669"/>
    <property type="project" value="InterPro"/>
</dbReference>
<accession>A0AA89BR59</accession>
<dbReference type="SUPFAM" id="SSF46458">
    <property type="entry name" value="Globin-like"/>
    <property type="match status" value="1"/>
</dbReference>
<evidence type="ECO:0000256" key="4">
    <source>
        <dbReference type="ARBA" id="ARBA00022723"/>
    </source>
</evidence>
<evidence type="ECO:0000256" key="2">
    <source>
        <dbReference type="ARBA" id="ARBA00022617"/>
    </source>
</evidence>
<dbReference type="CDD" id="cd01040">
    <property type="entry name" value="Mb-like"/>
    <property type="match status" value="1"/>
</dbReference>
<dbReference type="GO" id="GO:0046872">
    <property type="term" value="F:metal ion binding"/>
    <property type="evidence" value="ECO:0007669"/>
    <property type="project" value="UniProtKB-KW"/>
</dbReference>
<dbReference type="InterPro" id="IPR050532">
    <property type="entry name" value="Globin-like_OT"/>
</dbReference>
<reference evidence="8" key="1">
    <citation type="submission" date="2019-08" db="EMBL/GenBank/DDBJ databases">
        <title>The improved chromosome-level genome for the pearl oyster Pinctada fucata martensii using PacBio sequencing and Hi-C.</title>
        <authorList>
            <person name="Zheng Z."/>
        </authorList>
    </citation>
    <scope>NUCLEOTIDE SEQUENCE</scope>
    <source>
        <strain evidence="8">ZZ-2019</strain>
        <tissue evidence="8">Adductor muscle</tissue>
    </source>
</reference>
<keyword evidence="2 6" id="KW-0349">Heme</keyword>
<dbReference type="InterPro" id="IPR000971">
    <property type="entry name" value="Globin"/>
</dbReference>
<dbReference type="PANTHER" id="PTHR46458:SF1">
    <property type="entry name" value="GEO09476P1"/>
    <property type="match status" value="1"/>
</dbReference>
<evidence type="ECO:0000259" key="7">
    <source>
        <dbReference type="PROSITE" id="PS01033"/>
    </source>
</evidence>
<sequence>MGNAQKGKCKKDSLAAWLTPRQKLLCQETLELMKDDLPRLGLIVFTRFFETEPNLKRVFPKIVKMNDSNQLELDTDMEVLGRHASTVMHSLGAAVESLDHDGFFEGIIKNIGQSHQRRNVTPRMIEKLWPSLSYGLKEVLIDSYTKEVAGAWKKVFFYLCRHMKYGMNLTEDEEKTSDGS</sequence>
<comment type="caution">
    <text evidence="8">The sequence shown here is derived from an EMBL/GenBank/DDBJ whole genome shotgun (WGS) entry which is preliminary data.</text>
</comment>
<proteinExistence type="inferred from homology"/>
<dbReference type="GO" id="GO:0005344">
    <property type="term" value="F:oxygen carrier activity"/>
    <property type="evidence" value="ECO:0007669"/>
    <property type="project" value="UniProtKB-KW"/>
</dbReference>
<dbReference type="AlphaFoldDB" id="A0AA89BR59"/>
<comment type="similarity">
    <text evidence="6">Belongs to the globin family.</text>
</comment>
<dbReference type="PROSITE" id="PS01033">
    <property type="entry name" value="GLOBIN"/>
    <property type="match status" value="1"/>
</dbReference>
<feature type="domain" description="Globin" evidence="7">
    <location>
        <begin position="17"/>
        <end position="168"/>
    </location>
</feature>
<gene>
    <name evidence="8" type="ORF">FSP39_002992</name>
</gene>
<dbReference type="EMBL" id="VSWD01000009">
    <property type="protein sequence ID" value="KAK3092454.1"/>
    <property type="molecule type" value="Genomic_DNA"/>
</dbReference>
<dbReference type="InterPro" id="IPR044399">
    <property type="entry name" value="Mb-like_M"/>
</dbReference>
<keyword evidence="4" id="KW-0479">Metal-binding</keyword>
<evidence type="ECO:0000256" key="3">
    <source>
        <dbReference type="ARBA" id="ARBA00022621"/>
    </source>
</evidence>
<keyword evidence="3 6" id="KW-0561">Oxygen transport</keyword>
<protein>
    <recommendedName>
        <fullName evidence="7">Globin domain-containing protein</fullName>
    </recommendedName>
</protein>
<evidence type="ECO:0000313" key="9">
    <source>
        <dbReference type="Proteomes" id="UP001186944"/>
    </source>
</evidence>
<evidence type="ECO:0000313" key="8">
    <source>
        <dbReference type="EMBL" id="KAK3092454.1"/>
    </source>
</evidence>
<evidence type="ECO:0000256" key="6">
    <source>
        <dbReference type="RuleBase" id="RU000356"/>
    </source>
</evidence>
<dbReference type="InterPro" id="IPR012292">
    <property type="entry name" value="Globin/Proto"/>
</dbReference>